<dbReference type="AlphaFoldDB" id="A0A6A4DYD9"/>
<accession>A0A6A4DYD9</accession>
<dbReference type="EMBL" id="QXFT01001583">
    <property type="protein sequence ID" value="KAE9314953.1"/>
    <property type="molecule type" value="Genomic_DNA"/>
</dbReference>
<evidence type="ECO:0000313" key="2">
    <source>
        <dbReference type="EMBL" id="KAE9002713.1"/>
    </source>
</evidence>
<keyword evidence="1" id="KW-0472">Membrane</keyword>
<evidence type="ECO:0000313" key="3">
    <source>
        <dbReference type="EMBL" id="KAE9314953.1"/>
    </source>
</evidence>
<sequence length="554" mass="62870">MKATHVIRKLIELWEATQVELHGFYSVARVRELIEYSQRVGSFRALVVLGIIPWPCVIITVLVDMIPLRPSSEGLEANHLFIVRTFLSFWVATMVINLQFKHSVPTAPLPRLIVVIYSALTAILTTSVVYALSMLIGFPLPFGIITVSPAWVTFMLLPLVSFLRKARGDPHVWLQIVNTLKTWICQESLVVIYPTYFYIYTTLPANAKTPVAMLLPIIKIFLRNIMSRTVVHLKDEIPEVVLMNVEVFNSLFMSYCMQNTPSIWTTLGLIAIDGAQMMASLHDVGVVIQHLGKLKALVNSERSRQGFSHTMRTQAKEFDSKSILVYTEEILDRYQSMSTNEIGVASVENATAETSKVVQLNVNAKGKSSKGVPKHIVYSPRTQVRPKLKARPSLRKIFASTEGEGRMDISELEQEYAENVRKALYIAEFMLLINYVEVIVPIIFSANLVVMYHLPNRVYYSQINSMDDEKLRQTLGNVMLYCFLQVVSLVVLFVVLWQKLRVSGLRQLAFVLEKQGEQVQTKLVLGVFYNVQATLEHFASDYTFKFAWLHSTPA</sequence>
<reference evidence="3 5" key="1">
    <citation type="submission" date="2018-08" db="EMBL/GenBank/DDBJ databases">
        <title>Genomic investigation of the strawberry pathogen Phytophthora fragariae indicates pathogenicity is determined by transcriptional variation in three key races.</title>
        <authorList>
            <person name="Adams T.M."/>
            <person name="Armitage A.D."/>
            <person name="Sobczyk M.K."/>
            <person name="Bates H.J."/>
            <person name="Dunwell J.M."/>
            <person name="Nellist C.F."/>
            <person name="Harrison R.J."/>
        </authorList>
    </citation>
    <scope>NUCLEOTIDE SEQUENCE [LARGE SCALE GENOMIC DNA]</scope>
    <source>
        <strain evidence="2 4">SCRP249</strain>
        <strain evidence="3 5">SCRP333</strain>
    </source>
</reference>
<dbReference type="EMBL" id="QXFV01001576">
    <property type="protein sequence ID" value="KAE9002713.1"/>
    <property type="molecule type" value="Genomic_DNA"/>
</dbReference>
<keyword evidence="1" id="KW-0812">Transmembrane</keyword>
<protein>
    <submittedName>
        <fullName evidence="3">Uncharacterized protein</fullName>
    </submittedName>
</protein>
<feature type="transmembrane region" description="Helical" evidence="1">
    <location>
        <begin position="474"/>
        <end position="497"/>
    </location>
</feature>
<feature type="transmembrane region" description="Helical" evidence="1">
    <location>
        <begin position="431"/>
        <end position="454"/>
    </location>
</feature>
<dbReference type="Proteomes" id="UP000434957">
    <property type="component" value="Unassembled WGS sequence"/>
</dbReference>
<name>A0A6A4DYD9_9STRA</name>
<feature type="transmembrane region" description="Helical" evidence="1">
    <location>
        <begin position="80"/>
        <end position="100"/>
    </location>
</feature>
<keyword evidence="5" id="KW-1185">Reference proteome</keyword>
<gene>
    <name evidence="2" type="ORF">PR001_g18170</name>
    <name evidence="3" type="ORF">PR003_g19111</name>
</gene>
<evidence type="ECO:0000313" key="4">
    <source>
        <dbReference type="Proteomes" id="UP000429607"/>
    </source>
</evidence>
<keyword evidence="1" id="KW-1133">Transmembrane helix</keyword>
<evidence type="ECO:0000256" key="1">
    <source>
        <dbReference type="SAM" id="Phobius"/>
    </source>
</evidence>
<proteinExistence type="predicted"/>
<organism evidence="3 5">
    <name type="scientific">Phytophthora rubi</name>
    <dbReference type="NCBI Taxonomy" id="129364"/>
    <lineage>
        <taxon>Eukaryota</taxon>
        <taxon>Sar</taxon>
        <taxon>Stramenopiles</taxon>
        <taxon>Oomycota</taxon>
        <taxon>Peronosporomycetes</taxon>
        <taxon>Peronosporales</taxon>
        <taxon>Peronosporaceae</taxon>
        <taxon>Phytophthora</taxon>
    </lineage>
</organism>
<feature type="transmembrane region" description="Helical" evidence="1">
    <location>
        <begin position="112"/>
        <end position="136"/>
    </location>
</feature>
<comment type="caution">
    <text evidence="3">The sequence shown here is derived from an EMBL/GenBank/DDBJ whole genome shotgun (WGS) entry which is preliminary data.</text>
</comment>
<feature type="transmembrane region" description="Helical" evidence="1">
    <location>
        <begin position="46"/>
        <end position="68"/>
    </location>
</feature>
<feature type="transmembrane region" description="Helical" evidence="1">
    <location>
        <begin position="142"/>
        <end position="163"/>
    </location>
</feature>
<evidence type="ECO:0000313" key="5">
    <source>
        <dbReference type="Proteomes" id="UP000434957"/>
    </source>
</evidence>
<dbReference type="Proteomes" id="UP000429607">
    <property type="component" value="Unassembled WGS sequence"/>
</dbReference>